<keyword evidence="2" id="KW-1185">Reference proteome</keyword>
<name>A0ABS7HJH6_9MICO</name>
<dbReference type="Proteomes" id="UP001196843">
    <property type="component" value="Unassembled WGS sequence"/>
</dbReference>
<dbReference type="EMBL" id="JAEUAW010000002">
    <property type="protein sequence ID" value="MBW9092580.1"/>
    <property type="molecule type" value="Genomic_DNA"/>
</dbReference>
<comment type="caution">
    <text evidence="1">The sequence shown here is derived from an EMBL/GenBank/DDBJ whole genome shotgun (WGS) entry which is preliminary data.</text>
</comment>
<gene>
    <name evidence="1" type="ORF">JNB62_02655</name>
</gene>
<organism evidence="1 2">
    <name type="scientific">Microbacterium jejuense</name>
    <dbReference type="NCBI Taxonomy" id="1263637"/>
    <lineage>
        <taxon>Bacteria</taxon>
        <taxon>Bacillati</taxon>
        <taxon>Actinomycetota</taxon>
        <taxon>Actinomycetes</taxon>
        <taxon>Micrococcales</taxon>
        <taxon>Microbacteriaceae</taxon>
        <taxon>Microbacterium</taxon>
    </lineage>
</organism>
<reference evidence="1 2" key="1">
    <citation type="journal article" date="2021" name="MBio">
        <title>Poor Competitiveness of Bradyrhizobium in Pigeon Pea Root Colonization in Indian Soils.</title>
        <authorList>
            <person name="Chalasani D."/>
            <person name="Basu A."/>
            <person name="Pullabhotla S.V.S.R.N."/>
            <person name="Jorrin B."/>
            <person name="Neal A.L."/>
            <person name="Poole P.S."/>
            <person name="Podile A.R."/>
            <person name="Tkacz A."/>
        </authorList>
    </citation>
    <scope>NUCLEOTIDE SEQUENCE [LARGE SCALE GENOMIC DNA]</scope>
    <source>
        <strain evidence="1 2">HU14</strain>
    </source>
</reference>
<sequence>MDDHTYEPRPGRVVPPAPNAVEVDPVYQLQTNLVATAYEICVGLDAYRDQYGAFPDSLTVEDDGRVSATDATLSAVVPAYVRISYVPNAPDGTAYLTVADTESGMAMSCVQSGEEGWITNS</sequence>
<dbReference type="RefSeq" id="WP_220299335.1">
    <property type="nucleotide sequence ID" value="NZ_JAEUAW010000002.1"/>
</dbReference>
<protein>
    <submittedName>
        <fullName evidence="1">Uncharacterized protein</fullName>
    </submittedName>
</protein>
<accession>A0ABS7HJH6</accession>
<evidence type="ECO:0000313" key="2">
    <source>
        <dbReference type="Proteomes" id="UP001196843"/>
    </source>
</evidence>
<evidence type="ECO:0000313" key="1">
    <source>
        <dbReference type="EMBL" id="MBW9092580.1"/>
    </source>
</evidence>
<proteinExistence type="predicted"/>